<keyword evidence="1" id="KW-0472">Membrane</keyword>
<dbReference type="EMBL" id="QLUW01000002">
    <property type="protein sequence ID" value="RAP76418.1"/>
    <property type="molecule type" value="Genomic_DNA"/>
</dbReference>
<accession>A0A328U0V8</accession>
<feature type="transmembrane region" description="Helical" evidence="1">
    <location>
        <begin position="21"/>
        <end position="42"/>
    </location>
</feature>
<dbReference type="Proteomes" id="UP000249260">
    <property type="component" value="Unassembled WGS sequence"/>
</dbReference>
<evidence type="ECO:0000259" key="2">
    <source>
        <dbReference type="Pfam" id="PF02517"/>
    </source>
</evidence>
<dbReference type="OrthoDB" id="1523022at2"/>
<dbReference type="GO" id="GO:0008237">
    <property type="term" value="F:metallopeptidase activity"/>
    <property type="evidence" value="ECO:0007669"/>
    <property type="project" value="UniProtKB-KW"/>
</dbReference>
<evidence type="ECO:0000313" key="3">
    <source>
        <dbReference type="EMBL" id="RAP76418.1"/>
    </source>
</evidence>
<dbReference type="InterPro" id="IPR052710">
    <property type="entry name" value="CAAX_protease"/>
</dbReference>
<feature type="transmembrane region" description="Helical" evidence="1">
    <location>
        <begin position="174"/>
        <end position="193"/>
    </location>
</feature>
<dbReference type="RefSeq" id="WP_112882638.1">
    <property type="nucleotide sequence ID" value="NZ_QLUW01000002.1"/>
</dbReference>
<feature type="transmembrane region" description="Helical" evidence="1">
    <location>
        <begin position="62"/>
        <end position="80"/>
    </location>
</feature>
<keyword evidence="1" id="KW-1133">Transmembrane helix</keyword>
<dbReference type="GO" id="GO:0004175">
    <property type="term" value="F:endopeptidase activity"/>
    <property type="evidence" value="ECO:0007669"/>
    <property type="project" value="UniProtKB-ARBA"/>
</dbReference>
<evidence type="ECO:0000256" key="1">
    <source>
        <dbReference type="SAM" id="Phobius"/>
    </source>
</evidence>
<keyword evidence="4" id="KW-1185">Reference proteome</keyword>
<keyword evidence="3" id="KW-0482">Metalloprotease</keyword>
<evidence type="ECO:0000313" key="4">
    <source>
        <dbReference type="Proteomes" id="UP000249260"/>
    </source>
</evidence>
<organism evidence="3 4">
    <name type="scientific">Paenibacillus montanisoli</name>
    <dbReference type="NCBI Taxonomy" id="2081970"/>
    <lineage>
        <taxon>Bacteria</taxon>
        <taxon>Bacillati</taxon>
        <taxon>Bacillota</taxon>
        <taxon>Bacilli</taxon>
        <taxon>Bacillales</taxon>
        <taxon>Paenibacillaceae</taxon>
        <taxon>Paenibacillus</taxon>
    </lineage>
</organism>
<reference evidence="3 4" key="1">
    <citation type="submission" date="2018-06" db="EMBL/GenBank/DDBJ databases">
        <title>Paenibacillus montanisoli sp. nov., isolated from mountain area soil.</title>
        <authorList>
            <person name="Wu M."/>
        </authorList>
    </citation>
    <scope>NUCLEOTIDE SEQUENCE [LARGE SCALE GENOMIC DNA]</scope>
    <source>
        <strain evidence="3 4">RA17</strain>
    </source>
</reference>
<dbReference type="PANTHER" id="PTHR36435:SF1">
    <property type="entry name" value="CAAX AMINO TERMINAL PROTEASE FAMILY PROTEIN"/>
    <property type="match status" value="1"/>
</dbReference>
<protein>
    <submittedName>
        <fullName evidence="3">CPBP family intramembrane metalloprotease</fullName>
    </submittedName>
</protein>
<feature type="domain" description="CAAX prenyl protease 2/Lysostaphin resistance protein A-like" evidence="2">
    <location>
        <begin position="103"/>
        <end position="185"/>
    </location>
</feature>
<dbReference type="GO" id="GO:0080120">
    <property type="term" value="P:CAAX-box protein maturation"/>
    <property type="evidence" value="ECO:0007669"/>
    <property type="project" value="UniProtKB-ARBA"/>
</dbReference>
<keyword evidence="1" id="KW-0812">Transmembrane</keyword>
<sequence length="197" mass="22594">MKKFDLRKLKIKPVTVDQIDDRMLLINLYATQAITLVIGFIWLLFQKRNPFLLFAPPEGLKYLYFGAGLAALVIAIDFLTARFVPEEANDDGGVNERIFKNRATWHIVVLSLIVSICEETLFRGAIQHGIGPYWTSIIFATIHVRYLKHWIPTGLVFAISYALGWIYIKTGTLWAPIIAHFLIDMIMGLVIRFRREA</sequence>
<dbReference type="GO" id="GO:0006508">
    <property type="term" value="P:proteolysis"/>
    <property type="evidence" value="ECO:0007669"/>
    <property type="project" value="UniProtKB-KW"/>
</dbReference>
<dbReference type="AlphaFoldDB" id="A0A328U0V8"/>
<keyword evidence="3" id="KW-0645">Protease</keyword>
<name>A0A328U0V8_9BACL</name>
<dbReference type="Pfam" id="PF02517">
    <property type="entry name" value="Rce1-like"/>
    <property type="match status" value="1"/>
</dbReference>
<comment type="caution">
    <text evidence="3">The sequence shown here is derived from an EMBL/GenBank/DDBJ whole genome shotgun (WGS) entry which is preliminary data.</text>
</comment>
<dbReference type="PANTHER" id="PTHR36435">
    <property type="entry name" value="SLR1288 PROTEIN"/>
    <property type="match status" value="1"/>
</dbReference>
<proteinExistence type="predicted"/>
<gene>
    <name evidence="3" type="ORF">DL346_13590</name>
</gene>
<keyword evidence="3" id="KW-0378">Hydrolase</keyword>
<feature type="transmembrane region" description="Helical" evidence="1">
    <location>
        <begin position="150"/>
        <end position="168"/>
    </location>
</feature>
<dbReference type="InterPro" id="IPR003675">
    <property type="entry name" value="Rce1/LyrA-like_dom"/>
</dbReference>